<dbReference type="EMBL" id="JABMIG020000283">
    <property type="protein sequence ID" value="KAL3782535.1"/>
    <property type="molecule type" value="Genomic_DNA"/>
</dbReference>
<dbReference type="AlphaFoldDB" id="A0ABD3P7M5"/>
<feature type="repeat" description="Solcar" evidence="8">
    <location>
        <begin position="21"/>
        <end position="106"/>
    </location>
</feature>
<feature type="repeat" description="Solcar" evidence="8">
    <location>
        <begin position="227"/>
        <end position="317"/>
    </location>
</feature>
<keyword evidence="3 9" id="KW-0813">Transport</keyword>
<accession>A0ABD3P7M5</accession>
<evidence type="ECO:0008006" key="12">
    <source>
        <dbReference type="Google" id="ProtNLM"/>
    </source>
</evidence>
<dbReference type="Pfam" id="PF00153">
    <property type="entry name" value="Mito_carr"/>
    <property type="match status" value="3"/>
</dbReference>
<dbReference type="InterPro" id="IPR023395">
    <property type="entry name" value="MCP_dom_sf"/>
</dbReference>
<keyword evidence="7 8" id="KW-0472">Membrane</keyword>
<dbReference type="Gene3D" id="1.50.40.10">
    <property type="entry name" value="Mitochondrial carrier domain"/>
    <property type="match status" value="1"/>
</dbReference>
<evidence type="ECO:0000256" key="7">
    <source>
        <dbReference type="ARBA" id="ARBA00023136"/>
    </source>
</evidence>
<evidence type="ECO:0000313" key="11">
    <source>
        <dbReference type="Proteomes" id="UP001516023"/>
    </source>
</evidence>
<keyword evidence="5" id="KW-0677">Repeat</keyword>
<dbReference type="InterPro" id="IPR050391">
    <property type="entry name" value="Mito_Metabolite_Transporter"/>
</dbReference>
<reference evidence="10 11" key="1">
    <citation type="journal article" date="2020" name="G3 (Bethesda)">
        <title>Improved Reference Genome for Cyclotella cryptica CCMP332, a Model for Cell Wall Morphogenesis, Salinity Adaptation, and Lipid Production in Diatoms (Bacillariophyta).</title>
        <authorList>
            <person name="Roberts W.R."/>
            <person name="Downey K.M."/>
            <person name="Ruck E.C."/>
            <person name="Traller J.C."/>
            <person name="Alverson A.J."/>
        </authorList>
    </citation>
    <scope>NUCLEOTIDE SEQUENCE [LARGE SCALE GENOMIC DNA]</scope>
    <source>
        <strain evidence="10 11">CCMP332</strain>
    </source>
</reference>
<evidence type="ECO:0000256" key="5">
    <source>
        <dbReference type="ARBA" id="ARBA00022737"/>
    </source>
</evidence>
<dbReference type="Proteomes" id="UP001516023">
    <property type="component" value="Unassembled WGS sequence"/>
</dbReference>
<dbReference type="InterPro" id="IPR018108">
    <property type="entry name" value="MCP_transmembrane"/>
</dbReference>
<proteinExistence type="inferred from homology"/>
<name>A0ABD3P7M5_9STRA</name>
<dbReference type="GO" id="GO:0016020">
    <property type="term" value="C:membrane"/>
    <property type="evidence" value="ECO:0007669"/>
    <property type="project" value="UniProtKB-SubCell"/>
</dbReference>
<keyword evidence="4 8" id="KW-0812">Transmembrane</keyword>
<evidence type="ECO:0000256" key="8">
    <source>
        <dbReference type="PROSITE-ProRule" id="PRU00282"/>
    </source>
</evidence>
<keyword evidence="6" id="KW-1133">Transmembrane helix</keyword>
<dbReference type="PROSITE" id="PS50920">
    <property type="entry name" value="SOLCAR"/>
    <property type="match status" value="3"/>
</dbReference>
<organism evidence="10 11">
    <name type="scientific">Cyclotella cryptica</name>
    <dbReference type="NCBI Taxonomy" id="29204"/>
    <lineage>
        <taxon>Eukaryota</taxon>
        <taxon>Sar</taxon>
        <taxon>Stramenopiles</taxon>
        <taxon>Ochrophyta</taxon>
        <taxon>Bacillariophyta</taxon>
        <taxon>Coscinodiscophyceae</taxon>
        <taxon>Thalassiosirophycidae</taxon>
        <taxon>Stephanodiscales</taxon>
        <taxon>Stephanodiscaceae</taxon>
        <taxon>Cyclotella</taxon>
    </lineage>
</organism>
<evidence type="ECO:0000256" key="6">
    <source>
        <dbReference type="ARBA" id="ARBA00022989"/>
    </source>
</evidence>
<evidence type="ECO:0000256" key="4">
    <source>
        <dbReference type="ARBA" id="ARBA00022692"/>
    </source>
</evidence>
<protein>
    <recommendedName>
        <fullName evidence="12">Mitochondrial carrier protein</fullName>
    </recommendedName>
</protein>
<sequence>MPESKQLSPLVPTSIQAPASVPLAQRLVFGALAGMGAATFCHPLDVIRVQMQTGGIHYKNTVDAATKIYARAGLVEGLYAGVSAAYLRQWMYGSFRIGIYAYLLEQTQNDNISKGKDKNDIAFSRKLMMGFTSGGIGSFIGTPSELALVRMSADSKLPLAERRNYSNVIDCIVRISKEEGITKLWRGATPTVLRATLLGSAQLGVTSEIKDKLSRSGVFGPNGSNFYGLPMMFCSTLCSSFVANVLANPFDVMKSRLQSMTVDANGKAMYSSLTDCFVKSVKSEGLMVLWSGFTPAFVKLAPYSIISLTLADKLTRMFTGKDAL</sequence>
<comment type="subcellular location">
    <subcellularLocation>
        <location evidence="1">Membrane</location>
        <topology evidence="1">Multi-pass membrane protein</topology>
    </subcellularLocation>
</comment>
<evidence type="ECO:0000256" key="1">
    <source>
        <dbReference type="ARBA" id="ARBA00004141"/>
    </source>
</evidence>
<comment type="similarity">
    <text evidence="2 9">Belongs to the mitochondrial carrier (TC 2.A.29) family.</text>
</comment>
<evidence type="ECO:0000256" key="2">
    <source>
        <dbReference type="ARBA" id="ARBA00006375"/>
    </source>
</evidence>
<evidence type="ECO:0000313" key="10">
    <source>
        <dbReference type="EMBL" id="KAL3782535.1"/>
    </source>
</evidence>
<gene>
    <name evidence="10" type="ORF">HJC23_005209</name>
</gene>
<keyword evidence="11" id="KW-1185">Reference proteome</keyword>
<dbReference type="PANTHER" id="PTHR45618">
    <property type="entry name" value="MITOCHONDRIAL DICARBOXYLATE CARRIER-RELATED"/>
    <property type="match status" value="1"/>
</dbReference>
<comment type="caution">
    <text evidence="10">The sequence shown here is derived from an EMBL/GenBank/DDBJ whole genome shotgun (WGS) entry which is preliminary data.</text>
</comment>
<evidence type="ECO:0000256" key="9">
    <source>
        <dbReference type="RuleBase" id="RU000488"/>
    </source>
</evidence>
<dbReference type="SUPFAM" id="SSF103506">
    <property type="entry name" value="Mitochondrial carrier"/>
    <property type="match status" value="1"/>
</dbReference>
<evidence type="ECO:0000256" key="3">
    <source>
        <dbReference type="ARBA" id="ARBA00022448"/>
    </source>
</evidence>
<feature type="repeat" description="Solcar" evidence="8">
    <location>
        <begin position="121"/>
        <end position="212"/>
    </location>
</feature>